<sequence>MDLATAELVTKLLVEDVEGLRSQANGNPHEHDLPGADFVYSEHLTSLHDQLKLFEDRRIAIGINNACHEDMGAIREALASEDEAAHDHDMALRPAGMCNRPDNVLHNTANTVQRVVGSGGLSLEPQSSTIGKIEINEHQAASLFSVVPKKRGRDENNEASGQGRRSYAGPTRRAEEPANDRTECDICANSTNPTESTTLDCKPKPHVWCGDCMVRVFDLAT</sequence>
<dbReference type="Proteomes" id="UP000800092">
    <property type="component" value="Unassembled WGS sequence"/>
</dbReference>
<protein>
    <submittedName>
        <fullName evidence="2">Uncharacterized protein</fullName>
    </submittedName>
</protein>
<accession>A0A6A6GUK7</accession>
<proteinExistence type="predicted"/>
<dbReference type="AlphaFoldDB" id="A0A6A6GUK7"/>
<gene>
    <name evidence="2" type="ORF">EV356DRAFT_537193</name>
</gene>
<evidence type="ECO:0000313" key="3">
    <source>
        <dbReference type="Proteomes" id="UP000800092"/>
    </source>
</evidence>
<organism evidence="2 3">
    <name type="scientific">Viridothelium virens</name>
    <name type="common">Speckled blister lichen</name>
    <name type="synonym">Trypethelium virens</name>
    <dbReference type="NCBI Taxonomy" id="1048519"/>
    <lineage>
        <taxon>Eukaryota</taxon>
        <taxon>Fungi</taxon>
        <taxon>Dikarya</taxon>
        <taxon>Ascomycota</taxon>
        <taxon>Pezizomycotina</taxon>
        <taxon>Dothideomycetes</taxon>
        <taxon>Dothideomycetes incertae sedis</taxon>
        <taxon>Trypetheliales</taxon>
        <taxon>Trypetheliaceae</taxon>
        <taxon>Viridothelium</taxon>
    </lineage>
</organism>
<evidence type="ECO:0000313" key="2">
    <source>
        <dbReference type="EMBL" id="KAF2229486.1"/>
    </source>
</evidence>
<feature type="region of interest" description="Disordered" evidence="1">
    <location>
        <begin position="147"/>
        <end position="180"/>
    </location>
</feature>
<reference evidence="2" key="1">
    <citation type="journal article" date="2020" name="Stud. Mycol.">
        <title>101 Dothideomycetes genomes: a test case for predicting lifestyles and emergence of pathogens.</title>
        <authorList>
            <person name="Haridas S."/>
            <person name="Albert R."/>
            <person name="Binder M."/>
            <person name="Bloem J."/>
            <person name="Labutti K."/>
            <person name="Salamov A."/>
            <person name="Andreopoulos B."/>
            <person name="Baker S."/>
            <person name="Barry K."/>
            <person name="Bills G."/>
            <person name="Bluhm B."/>
            <person name="Cannon C."/>
            <person name="Castanera R."/>
            <person name="Culley D."/>
            <person name="Daum C."/>
            <person name="Ezra D."/>
            <person name="Gonzalez J."/>
            <person name="Henrissat B."/>
            <person name="Kuo A."/>
            <person name="Liang C."/>
            <person name="Lipzen A."/>
            <person name="Lutzoni F."/>
            <person name="Magnuson J."/>
            <person name="Mondo S."/>
            <person name="Nolan M."/>
            <person name="Ohm R."/>
            <person name="Pangilinan J."/>
            <person name="Park H.-J."/>
            <person name="Ramirez L."/>
            <person name="Alfaro M."/>
            <person name="Sun H."/>
            <person name="Tritt A."/>
            <person name="Yoshinaga Y."/>
            <person name="Zwiers L.-H."/>
            <person name="Turgeon B."/>
            <person name="Goodwin S."/>
            <person name="Spatafora J."/>
            <person name="Crous P."/>
            <person name="Grigoriev I."/>
        </authorList>
    </citation>
    <scope>NUCLEOTIDE SEQUENCE</scope>
    <source>
        <strain evidence="2">Tuck. ex Michener</strain>
    </source>
</reference>
<dbReference type="EMBL" id="ML991862">
    <property type="protein sequence ID" value="KAF2229486.1"/>
    <property type="molecule type" value="Genomic_DNA"/>
</dbReference>
<keyword evidence="3" id="KW-1185">Reference proteome</keyword>
<evidence type="ECO:0000256" key="1">
    <source>
        <dbReference type="SAM" id="MobiDB-lite"/>
    </source>
</evidence>
<name>A0A6A6GUK7_VIRVR</name>